<feature type="active site" description="Nucleophile" evidence="5">
    <location>
        <position position="167"/>
    </location>
</feature>
<keyword evidence="14" id="KW-1185">Reference proteome</keyword>
<dbReference type="Pfam" id="PF02800">
    <property type="entry name" value="Gp_dh_C"/>
    <property type="match status" value="1"/>
</dbReference>
<dbReference type="GO" id="GO:0051287">
    <property type="term" value="F:NAD binding"/>
    <property type="evidence" value="ECO:0007669"/>
    <property type="project" value="UniProtKB-UniRule"/>
</dbReference>
<comment type="similarity">
    <text evidence="2 9">Belongs to the glyceraldehyde-3-phosphate dehydrogenase family.</text>
</comment>
<dbReference type="Gene3D" id="3.30.360.10">
    <property type="entry name" value="Dihydrodipicolinate Reductase, domain 2"/>
    <property type="match status" value="1"/>
</dbReference>
<evidence type="ECO:0000256" key="9">
    <source>
        <dbReference type="RuleBase" id="RU000397"/>
    </source>
</evidence>
<evidence type="ECO:0000313" key="12">
    <source>
        <dbReference type="EMBL" id="ABI49148.1"/>
    </source>
</evidence>
<reference evidence="12" key="1">
    <citation type="journal article" date="2006" name="BMC Evol. Biol.">
        <title>The glycolytic pathway of Trimastix pyriformis is an evolutionary mosaic.</title>
        <authorList>
            <person name="Stechmann A."/>
            <person name="Baumgartner M."/>
            <person name="Silberman J.D."/>
            <person name="Roger A.J."/>
        </authorList>
    </citation>
    <scope>NUCLEOTIDE SEQUENCE</scope>
</reference>
<dbReference type="InterPro" id="IPR020828">
    <property type="entry name" value="GlycerAld_3-P_DH_NAD(P)-bd"/>
</dbReference>
<evidence type="ECO:0000256" key="10">
    <source>
        <dbReference type="RuleBase" id="RU361160"/>
    </source>
</evidence>
<dbReference type="PANTHER" id="PTHR43148">
    <property type="entry name" value="GLYCERALDEHYDE-3-PHOSPHATE DEHYDROGENASE 2"/>
    <property type="match status" value="1"/>
</dbReference>
<keyword evidence="7" id="KW-0547">Nucleotide-binding</keyword>
<evidence type="ECO:0000313" key="13">
    <source>
        <dbReference type="EMBL" id="KAJ4456838.1"/>
    </source>
</evidence>
<feature type="binding site" evidence="7">
    <location>
        <begin position="18"/>
        <end position="19"/>
    </location>
    <ligand>
        <name>NAD(+)</name>
        <dbReference type="ChEBI" id="CHEBI:57540"/>
    </ligand>
</feature>
<dbReference type="PRINTS" id="PR00078">
    <property type="entry name" value="G3PDHDRGNASE"/>
</dbReference>
<dbReference type="Pfam" id="PF00044">
    <property type="entry name" value="Gp_dh_N"/>
    <property type="match status" value="1"/>
</dbReference>
<dbReference type="GO" id="GO:0047100">
    <property type="term" value="F:glyceraldehyde-3-phosphate dehydrogenase (NADP+) (phosphorylating) activity"/>
    <property type="evidence" value="ECO:0007669"/>
    <property type="project" value="UniProtKB-EC"/>
</dbReference>
<keyword evidence="10" id="KW-0324">Glycolysis</keyword>
<dbReference type="PROSITE" id="PS00071">
    <property type="entry name" value="GAPDH"/>
    <property type="match status" value="1"/>
</dbReference>
<evidence type="ECO:0000256" key="8">
    <source>
        <dbReference type="PIRSR" id="PIRSR000149-4"/>
    </source>
</evidence>
<dbReference type="InterPro" id="IPR020831">
    <property type="entry name" value="GlycerAld/Erythrose_P_DH"/>
</dbReference>
<dbReference type="InterPro" id="IPR006424">
    <property type="entry name" value="Glyceraldehyde-3-P_DH_1"/>
</dbReference>
<sequence length="351" mass="38112">MSAPAAAPIRVAINGFGRIGRLVFRIMRRRSAEFKIVAIHDLAPAASLVHLLKYDTTYRKFPEPVSVREADGNMLVGNDIVYCLGDKCDPKDLPWAALGVDCVVESTGIYRARATGTKDGYDGHLAAGAKKVIITVPTKDVCDNTIVMGVNEAALRATDKCISNASCTTNCLAPVCRVLEERFGIVKGLMTTVHAYTNDQRVADQIHEDLRRARAAAMNIIPTTTGAAKAVAECLPVLKGKLDGFALRVPVVTGSCVDLTWESRVDVKKEEINAAIKAAADGPMRGILDYTAEPIVSSDIVGCQASSIFDGLSTMVIGKRLVKILSWYDNEWGYSERVVDLMKFAFDRFPQ</sequence>
<comment type="catalytic activity">
    <reaction evidence="4">
        <text>D-glyceraldehyde 3-phosphate + phosphate + NADP(+) = (2R)-3-phospho-glyceroyl phosphate + NADPH + H(+)</text>
        <dbReference type="Rhea" id="RHEA:10296"/>
        <dbReference type="ChEBI" id="CHEBI:15378"/>
        <dbReference type="ChEBI" id="CHEBI:43474"/>
        <dbReference type="ChEBI" id="CHEBI:57604"/>
        <dbReference type="ChEBI" id="CHEBI:57783"/>
        <dbReference type="ChEBI" id="CHEBI:58349"/>
        <dbReference type="ChEBI" id="CHEBI:59776"/>
        <dbReference type="EC" id="1.2.1.13"/>
    </reaction>
</comment>
<keyword evidence="3 10" id="KW-0560">Oxidoreductase</keyword>
<dbReference type="FunFam" id="3.30.360.10:FF:000002">
    <property type="entry name" value="Glyceraldehyde-3-phosphate dehydrogenase"/>
    <property type="match status" value="1"/>
</dbReference>
<dbReference type="SUPFAM" id="SSF51735">
    <property type="entry name" value="NAD(P)-binding Rossmann-fold domains"/>
    <property type="match status" value="1"/>
</dbReference>
<keyword evidence="7 10" id="KW-0520">NAD</keyword>
<feature type="binding site" evidence="7">
    <location>
        <position position="41"/>
    </location>
    <ligand>
        <name>NAD(+)</name>
        <dbReference type="ChEBI" id="CHEBI:57540"/>
    </ligand>
</feature>
<dbReference type="EMBL" id="DQ845793">
    <property type="protein sequence ID" value="ABI49148.1"/>
    <property type="molecule type" value="mRNA"/>
</dbReference>
<evidence type="ECO:0000256" key="7">
    <source>
        <dbReference type="PIRSR" id="PIRSR000149-3"/>
    </source>
</evidence>
<feature type="binding site" evidence="7">
    <location>
        <position position="135"/>
    </location>
    <ligand>
        <name>NAD(+)</name>
        <dbReference type="ChEBI" id="CHEBI:57540"/>
    </ligand>
</feature>
<proteinExistence type="evidence at transcript level"/>
<dbReference type="Proteomes" id="UP001141327">
    <property type="component" value="Unassembled WGS sequence"/>
</dbReference>
<name>A0SNX1_9EUKA</name>
<evidence type="ECO:0000313" key="14">
    <source>
        <dbReference type="Proteomes" id="UP001141327"/>
    </source>
</evidence>
<evidence type="ECO:0000256" key="4">
    <source>
        <dbReference type="ARBA" id="ARBA00052787"/>
    </source>
</evidence>
<evidence type="ECO:0000256" key="6">
    <source>
        <dbReference type="PIRSR" id="PIRSR000149-2"/>
    </source>
</evidence>
<dbReference type="EMBL" id="JAPMOS010000060">
    <property type="protein sequence ID" value="KAJ4456838.1"/>
    <property type="molecule type" value="Genomic_DNA"/>
</dbReference>
<evidence type="ECO:0000256" key="3">
    <source>
        <dbReference type="ARBA" id="ARBA00023002"/>
    </source>
</evidence>
<accession>A0SNX1</accession>
<feature type="binding site" evidence="6">
    <location>
        <begin position="225"/>
        <end position="226"/>
    </location>
    <ligand>
        <name>D-glyceraldehyde 3-phosphate</name>
        <dbReference type="ChEBI" id="CHEBI:59776"/>
    </ligand>
</feature>
<dbReference type="GO" id="GO:0006006">
    <property type="term" value="P:glucose metabolic process"/>
    <property type="evidence" value="ECO:0007669"/>
    <property type="project" value="InterPro"/>
</dbReference>
<dbReference type="PIRSF" id="PIRSF000149">
    <property type="entry name" value="GAP_DH"/>
    <property type="match status" value="1"/>
</dbReference>
<dbReference type="FunFam" id="3.40.50.720:FF:000001">
    <property type="entry name" value="Glyceraldehyde-3-phosphate dehydrogenase"/>
    <property type="match status" value="1"/>
</dbReference>
<dbReference type="Gene3D" id="3.40.50.720">
    <property type="entry name" value="NAD(P)-binding Rossmann-like Domain"/>
    <property type="match status" value="1"/>
</dbReference>
<feature type="site" description="Activates thiol group during catalysis" evidence="8">
    <location>
        <position position="194"/>
    </location>
</feature>
<comment type="pathway">
    <text evidence="10">Carbohydrate degradation; glycolysis; pyruvate from D-glyceraldehyde 3-phosphate: step 1/5.</text>
</comment>
<feature type="binding site" evidence="6">
    <location>
        <begin position="166"/>
        <end position="168"/>
    </location>
    <ligand>
        <name>D-glyceraldehyde 3-phosphate</name>
        <dbReference type="ChEBI" id="CHEBI:59776"/>
    </ligand>
</feature>
<feature type="binding site" evidence="7">
    <location>
        <position position="330"/>
    </location>
    <ligand>
        <name>NAD(+)</name>
        <dbReference type="ChEBI" id="CHEBI:57540"/>
    </ligand>
</feature>
<dbReference type="GO" id="GO:0050661">
    <property type="term" value="F:NADP binding"/>
    <property type="evidence" value="ECO:0007669"/>
    <property type="project" value="InterPro"/>
</dbReference>
<reference evidence="13" key="2">
    <citation type="journal article" date="2022" name="bioRxiv">
        <title>Genomics of Preaxostyla Flagellates Illuminates Evolutionary Transitions and the Path Towards Mitochondrial Loss.</title>
        <authorList>
            <person name="Novak L.V.F."/>
            <person name="Treitli S.C."/>
            <person name="Pyrih J."/>
            <person name="Halakuc P."/>
            <person name="Pipaliya S.V."/>
            <person name="Vacek V."/>
            <person name="Brzon O."/>
            <person name="Soukal P."/>
            <person name="Eme L."/>
            <person name="Dacks J.B."/>
            <person name="Karnkowska A."/>
            <person name="Elias M."/>
            <person name="Hampl V."/>
        </authorList>
    </citation>
    <scope>NUCLEOTIDE SEQUENCE</scope>
    <source>
        <strain evidence="13">RCP-MX</strain>
    </source>
</reference>
<dbReference type="GO" id="GO:0004365">
    <property type="term" value="F:glyceraldehyde-3-phosphate dehydrogenase (NAD+) (phosphorylating) activity"/>
    <property type="evidence" value="ECO:0007669"/>
    <property type="project" value="UniProtKB-UniRule"/>
</dbReference>
<protein>
    <recommendedName>
        <fullName evidence="10">Glyceraldehyde-3-phosphate dehydrogenase</fullName>
        <ecNumber evidence="10">1.2.1.12</ecNumber>
    </recommendedName>
</protein>
<dbReference type="AlphaFoldDB" id="A0SNX1"/>
<dbReference type="NCBIfam" id="TIGR01534">
    <property type="entry name" value="GAPDH-I"/>
    <property type="match status" value="1"/>
</dbReference>
<evidence type="ECO:0000256" key="2">
    <source>
        <dbReference type="ARBA" id="ARBA00007406"/>
    </source>
</evidence>
<dbReference type="GO" id="GO:0006096">
    <property type="term" value="P:glycolytic process"/>
    <property type="evidence" value="ECO:0007669"/>
    <property type="project" value="UniProtKB-UniPathway"/>
</dbReference>
<comment type="subunit">
    <text evidence="10">Homotetramer.</text>
</comment>
<feature type="binding site" evidence="6">
    <location>
        <position position="197"/>
    </location>
    <ligand>
        <name>D-glyceraldehyde 3-phosphate</name>
        <dbReference type="ChEBI" id="CHEBI:59776"/>
    </ligand>
</feature>
<dbReference type="UniPathway" id="UPA00109">
    <property type="reaction ID" value="UER00184"/>
</dbReference>
<dbReference type="InterPro" id="IPR020830">
    <property type="entry name" value="GlycerAld_3-P_DH_AS"/>
</dbReference>
<feature type="binding site" evidence="6">
    <location>
        <position position="248"/>
    </location>
    <ligand>
        <name>D-glyceraldehyde 3-phosphate</name>
        <dbReference type="ChEBI" id="CHEBI:59776"/>
    </ligand>
</feature>
<evidence type="ECO:0000256" key="1">
    <source>
        <dbReference type="ARBA" id="ARBA00005215"/>
    </source>
</evidence>
<evidence type="ECO:0000256" key="5">
    <source>
        <dbReference type="PIRSR" id="PIRSR000149-1"/>
    </source>
</evidence>
<comment type="pathway">
    <text evidence="1">Carbohydrate biosynthesis; Calvin cycle.</text>
</comment>
<comment type="catalytic activity">
    <reaction evidence="10">
        <text>D-glyceraldehyde 3-phosphate + phosphate + NAD(+) = (2R)-3-phospho-glyceroyl phosphate + NADH + H(+)</text>
        <dbReference type="Rhea" id="RHEA:10300"/>
        <dbReference type="ChEBI" id="CHEBI:15378"/>
        <dbReference type="ChEBI" id="CHEBI:43474"/>
        <dbReference type="ChEBI" id="CHEBI:57540"/>
        <dbReference type="ChEBI" id="CHEBI:57604"/>
        <dbReference type="ChEBI" id="CHEBI:57945"/>
        <dbReference type="ChEBI" id="CHEBI:59776"/>
        <dbReference type="EC" id="1.2.1.12"/>
    </reaction>
</comment>
<dbReference type="EC" id="1.2.1.12" evidence="10"/>
<dbReference type="CDD" id="cd05214">
    <property type="entry name" value="GAPDH_I_N"/>
    <property type="match status" value="1"/>
</dbReference>
<gene>
    <name evidence="12" type="primary">GAPDH3</name>
    <name evidence="13" type="ORF">PAPYR_7864</name>
</gene>
<feature type="domain" description="Glyceraldehyde 3-phosphate dehydrogenase NAD(P) binding" evidence="11">
    <location>
        <begin position="9"/>
        <end position="167"/>
    </location>
</feature>
<dbReference type="CDD" id="cd18126">
    <property type="entry name" value="GAPDH_I_C"/>
    <property type="match status" value="1"/>
</dbReference>
<dbReference type="InterPro" id="IPR020829">
    <property type="entry name" value="GlycerAld_3-P_DH_cat"/>
</dbReference>
<evidence type="ECO:0000259" key="11">
    <source>
        <dbReference type="SMART" id="SM00846"/>
    </source>
</evidence>
<dbReference type="InterPro" id="IPR036291">
    <property type="entry name" value="NAD(P)-bd_dom_sf"/>
</dbReference>
<organism evidence="12">
    <name type="scientific">Paratrimastix pyriformis</name>
    <dbReference type="NCBI Taxonomy" id="342808"/>
    <lineage>
        <taxon>Eukaryota</taxon>
        <taxon>Metamonada</taxon>
        <taxon>Preaxostyla</taxon>
        <taxon>Paratrimastigidae</taxon>
        <taxon>Paratrimastix</taxon>
    </lineage>
</organism>
<dbReference type="SMART" id="SM00846">
    <property type="entry name" value="Gp_dh_N"/>
    <property type="match status" value="1"/>
</dbReference>
<dbReference type="OrthoDB" id="1152826at2759"/>
<dbReference type="SUPFAM" id="SSF55347">
    <property type="entry name" value="Glyceraldehyde-3-phosphate dehydrogenase-like, C-terminal domain"/>
    <property type="match status" value="1"/>
</dbReference>